<evidence type="ECO:0000313" key="14">
    <source>
        <dbReference type="EMBL" id="TDQ49328.1"/>
    </source>
</evidence>
<dbReference type="PANTHER" id="PTHR11088">
    <property type="entry name" value="TRNA DIMETHYLALLYLTRANSFERASE"/>
    <property type="match status" value="1"/>
</dbReference>
<evidence type="ECO:0000256" key="6">
    <source>
        <dbReference type="ARBA" id="ARBA00022741"/>
    </source>
</evidence>
<keyword evidence="4 10" id="KW-0808">Transferase</keyword>
<comment type="catalytic activity">
    <reaction evidence="9 10 11">
        <text>adenosine(37) in tRNA + dimethylallyl diphosphate = N(6)-dimethylallyladenosine(37) in tRNA + diphosphate</text>
        <dbReference type="Rhea" id="RHEA:26482"/>
        <dbReference type="Rhea" id="RHEA-COMP:10162"/>
        <dbReference type="Rhea" id="RHEA-COMP:10375"/>
        <dbReference type="ChEBI" id="CHEBI:33019"/>
        <dbReference type="ChEBI" id="CHEBI:57623"/>
        <dbReference type="ChEBI" id="CHEBI:74411"/>
        <dbReference type="ChEBI" id="CHEBI:74415"/>
        <dbReference type="EC" id="2.5.1.75"/>
    </reaction>
</comment>
<dbReference type="NCBIfam" id="TIGR00174">
    <property type="entry name" value="miaA"/>
    <property type="match status" value="1"/>
</dbReference>
<reference evidence="14 15" key="1">
    <citation type="submission" date="2019-03" db="EMBL/GenBank/DDBJ databases">
        <title>Genomic Encyclopedia of Type Strains, Phase IV (KMG-IV): sequencing the most valuable type-strain genomes for metagenomic binning, comparative biology and taxonomic classification.</title>
        <authorList>
            <person name="Goeker M."/>
        </authorList>
    </citation>
    <scope>NUCLEOTIDE SEQUENCE [LARGE SCALE GENOMIC DNA]</scope>
    <source>
        <strain evidence="14 15">DSM 103792</strain>
    </source>
</reference>
<evidence type="ECO:0000313" key="15">
    <source>
        <dbReference type="Proteomes" id="UP000295375"/>
    </source>
</evidence>
<comment type="caution">
    <text evidence="10">Lacks conserved residue(s) required for the propagation of feature annotation.</text>
</comment>
<dbReference type="HAMAP" id="MF_00185">
    <property type="entry name" value="IPP_trans"/>
    <property type="match status" value="1"/>
</dbReference>
<keyword evidence="6 10" id="KW-0547">Nucleotide-binding</keyword>
<evidence type="ECO:0000256" key="5">
    <source>
        <dbReference type="ARBA" id="ARBA00022694"/>
    </source>
</evidence>
<accession>A0A4R6UQ18</accession>
<evidence type="ECO:0000256" key="12">
    <source>
        <dbReference type="RuleBase" id="RU003784"/>
    </source>
</evidence>
<dbReference type="FunFam" id="1.10.20.140:FF:000001">
    <property type="entry name" value="tRNA dimethylallyltransferase"/>
    <property type="match status" value="1"/>
</dbReference>
<keyword evidence="8 10" id="KW-0460">Magnesium</keyword>
<evidence type="ECO:0000256" key="11">
    <source>
        <dbReference type="RuleBase" id="RU003783"/>
    </source>
</evidence>
<evidence type="ECO:0000256" key="7">
    <source>
        <dbReference type="ARBA" id="ARBA00022840"/>
    </source>
</evidence>
<name>A0A4R6UQ18_9GAMM</name>
<feature type="site" description="Interaction with substrate tRNA" evidence="10">
    <location>
        <position position="126"/>
    </location>
</feature>
<gene>
    <name evidence="10" type="primary">miaA</name>
    <name evidence="14" type="ORF">EV696_10432</name>
</gene>
<evidence type="ECO:0000256" key="3">
    <source>
        <dbReference type="ARBA" id="ARBA00005842"/>
    </source>
</evidence>
<comment type="similarity">
    <text evidence="3 10 13">Belongs to the IPP transferase family.</text>
</comment>
<dbReference type="GO" id="GO:0005524">
    <property type="term" value="F:ATP binding"/>
    <property type="evidence" value="ECO:0007669"/>
    <property type="project" value="UniProtKB-UniRule"/>
</dbReference>
<evidence type="ECO:0000256" key="13">
    <source>
        <dbReference type="RuleBase" id="RU003785"/>
    </source>
</evidence>
<dbReference type="RefSeq" id="WP_133588820.1">
    <property type="nucleotide sequence ID" value="NZ_CP037953.1"/>
</dbReference>
<dbReference type="InterPro" id="IPR039657">
    <property type="entry name" value="Dimethylallyltransferase"/>
</dbReference>
<dbReference type="PANTHER" id="PTHR11088:SF60">
    <property type="entry name" value="TRNA DIMETHYLALLYLTRANSFERASE"/>
    <property type="match status" value="1"/>
</dbReference>
<comment type="subunit">
    <text evidence="10">Monomer.</text>
</comment>
<feature type="binding site" evidence="10">
    <location>
        <begin position="13"/>
        <end position="20"/>
    </location>
    <ligand>
        <name>ATP</name>
        <dbReference type="ChEBI" id="CHEBI:30616"/>
    </ligand>
</feature>
<feature type="region of interest" description="Interaction with substrate tRNA" evidence="10">
    <location>
        <begin position="38"/>
        <end position="41"/>
    </location>
</feature>
<dbReference type="InterPro" id="IPR027417">
    <property type="entry name" value="P-loop_NTPase"/>
</dbReference>
<keyword evidence="5 10" id="KW-0819">tRNA processing</keyword>
<evidence type="ECO:0000256" key="1">
    <source>
        <dbReference type="ARBA" id="ARBA00001946"/>
    </source>
</evidence>
<dbReference type="Gene3D" id="1.10.20.140">
    <property type="match status" value="1"/>
</dbReference>
<dbReference type="AlphaFoldDB" id="A0A4R6UQ18"/>
<dbReference type="GO" id="GO:0006400">
    <property type="term" value="P:tRNA modification"/>
    <property type="evidence" value="ECO:0007669"/>
    <property type="project" value="TreeGrafter"/>
</dbReference>
<feature type="region of interest" description="Interaction with substrate tRNA" evidence="10">
    <location>
        <begin position="162"/>
        <end position="166"/>
    </location>
</feature>
<dbReference type="OrthoDB" id="9776390at2"/>
<dbReference type="EMBL" id="SNYM01000004">
    <property type="protein sequence ID" value="TDQ49328.1"/>
    <property type="molecule type" value="Genomic_DNA"/>
</dbReference>
<dbReference type="Proteomes" id="UP000295375">
    <property type="component" value="Unassembled WGS sequence"/>
</dbReference>
<dbReference type="SUPFAM" id="SSF52540">
    <property type="entry name" value="P-loop containing nucleoside triphosphate hydrolases"/>
    <property type="match status" value="2"/>
</dbReference>
<feature type="binding site" evidence="10">
    <location>
        <begin position="15"/>
        <end position="20"/>
    </location>
    <ligand>
        <name>substrate</name>
    </ligand>
</feature>
<feature type="site" description="Interaction with substrate tRNA" evidence="10">
    <location>
        <position position="104"/>
    </location>
</feature>
<dbReference type="Pfam" id="PF01715">
    <property type="entry name" value="IPPT"/>
    <property type="match status" value="1"/>
</dbReference>
<comment type="caution">
    <text evidence="14">The sequence shown here is derived from an EMBL/GenBank/DDBJ whole genome shotgun (WGS) entry which is preliminary data.</text>
</comment>
<keyword evidence="7 10" id="KW-0067">ATP-binding</keyword>
<feature type="region of interest" description="Interaction with substrate tRNA" evidence="10">
    <location>
        <begin position="243"/>
        <end position="248"/>
    </location>
</feature>
<sequence length="311" mass="34626">MADLKPTVLCLMGPTASGKTALAMRLADTRPCSLISVDSALIYRGMDIGTGKPTAEELAQHPHQLIDICDPSESYSAARFRDEALAAIEQAVNAGKLPVLVGGTMLYFKALIEGIADLPDAEPALRVRLEQERQQQGLPALYARLQQLDPAAAARISANDPQRILRALEVIELTGKPMTELWAHQTPATQPYHYVQVALLPDRAWLHRRIAMRLDVMLAAGFVEEVKALKARPDLHAELPSIRCVGYRQIWDFLDGACNEQEMRERALAATRQLAKRQYTWLRKWPLDLLLDENSENPVDQILKAMEPAPI</sequence>
<evidence type="ECO:0000256" key="4">
    <source>
        <dbReference type="ARBA" id="ARBA00022679"/>
    </source>
</evidence>
<dbReference type="GO" id="GO:0052381">
    <property type="term" value="F:tRNA dimethylallyltransferase activity"/>
    <property type="evidence" value="ECO:0007669"/>
    <property type="project" value="UniProtKB-UniRule"/>
</dbReference>
<organism evidence="14 15">
    <name type="scientific">Permianibacter aggregans</name>
    <dbReference type="NCBI Taxonomy" id="1510150"/>
    <lineage>
        <taxon>Bacteria</taxon>
        <taxon>Pseudomonadati</taxon>
        <taxon>Pseudomonadota</taxon>
        <taxon>Gammaproteobacteria</taxon>
        <taxon>Pseudomonadales</taxon>
        <taxon>Pseudomonadaceae</taxon>
        <taxon>Permianibacter</taxon>
    </lineage>
</organism>
<proteinExistence type="inferred from homology"/>
<dbReference type="InterPro" id="IPR018022">
    <property type="entry name" value="IPT"/>
</dbReference>
<keyword evidence="15" id="KW-1185">Reference proteome</keyword>
<dbReference type="Gene3D" id="3.40.50.300">
    <property type="entry name" value="P-loop containing nucleotide triphosphate hydrolases"/>
    <property type="match status" value="1"/>
</dbReference>
<dbReference type="EC" id="2.5.1.75" evidence="10"/>
<comment type="cofactor">
    <cofactor evidence="1 10">
        <name>Mg(2+)</name>
        <dbReference type="ChEBI" id="CHEBI:18420"/>
    </cofactor>
</comment>
<evidence type="ECO:0000256" key="10">
    <source>
        <dbReference type="HAMAP-Rule" id="MF_00185"/>
    </source>
</evidence>
<evidence type="ECO:0000256" key="2">
    <source>
        <dbReference type="ARBA" id="ARBA00003213"/>
    </source>
</evidence>
<evidence type="ECO:0000256" key="8">
    <source>
        <dbReference type="ARBA" id="ARBA00022842"/>
    </source>
</evidence>
<comment type="function">
    <text evidence="2 10 12">Catalyzes the transfer of a dimethylallyl group onto the adenine at position 37 in tRNAs that read codons beginning with uridine, leading to the formation of N6-(dimethylallyl)adenosine (i(6)A).</text>
</comment>
<evidence type="ECO:0000256" key="9">
    <source>
        <dbReference type="ARBA" id="ARBA00049563"/>
    </source>
</evidence>
<protein>
    <recommendedName>
        <fullName evidence="10">tRNA dimethylallyltransferase</fullName>
        <ecNumber evidence="10">2.5.1.75</ecNumber>
    </recommendedName>
    <alternativeName>
        <fullName evidence="10">Dimethylallyl diphosphate:tRNA dimethylallyltransferase</fullName>
        <shortName evidence="10">DMAPP:tRNA dimethylallyltransferase</shortName>
        <shortName evidence="10">DMATase</shortName>
    </alternativeName>
    <alternativeName>
        <fullName evidence="10">Isopentenyl-diphosphate:tRNA isopentenyltransferase</fullName>
        <shortName evidence="10">IPP transferase</shortName>
        <shortName evidence="10">IPPT</shortName>
        <shortName evidence="10">IPTase</shortName>
    </alternativeName>
</protein>